<dbReference type="RefSeq" id="WP_003450233.1">
    <property type="nucleotide sequence ID" value="NZ_CATNYD010000001.1"/>
</dbReference>
<dbReference type="EMBL" id="UAWG01000019">
    <property type="protein sequence ID" value="SQB60676.1"/>
    <property type="molecule type" value="Genomic_DNA"/>
</dbReference>
<organism evidence="2 3">
    <name type="scientific">Clostridium perfringens</name>
    <dbReference type="NCBI Taxonomy" id="1502"/>
    <lineage>
        <taxon>Bacteria</taxon>
        <taxon>Bacillati</taxon>
        <taxon>Bacillota</taxon>
        <taxon>Clostridia</taxon>
        <taxon>Eubacteriales</taxon>
        <taxon>Clostridiaceae</taxon>
        <taxon>Clostridium</taxon>
    </lineage>
</organism>
<dbReference type="InterPro" id="IPR010982">
    <property type="entry name" value="Lambda_DNA-bd_dom_sf"/>
</dbReference>
<dbReference type="CDD" id="cd00093">
    <property type="entry name" value="HTH_XRE"/>
    <property type="match status" value="1"/>
</dbReference>
<evidence type="ECO:0000259" key="1">
    <source>
        <dbReference type="PROSITE" id="PS50943"/>
    </source>
</evidence>
<evidence type="ECO:0000313" key="3">
    <source>
        <dbReference type="Proteomes" id="UP000249986"/>
    </source>
</evidence>
<accession>A0A2X2Y8A0</accession>
<dbReference type="SUPFAM" id="SSF47413">
    <property type="entry name" value="lambda repressor-like DNA-binding domains"/>
    <property type="match status" value="1"/>
</dbReference>
<evidence type="ECO:0000313" key="2">
    <source>
        <dbReference type="EMBL" id="SQB60676.1"/>
    </source>
</evidence>
<reference evidence="2 3" key="1">
    <citation type="submission" date="2018-06" db="EMBL/GenBank/DDBJ databases">
        <authorList>
            <consortium name="Pathogen Informatics"/>
            <person name="Doyle S."/>
        </authorList>
    </citation>
    <scope>NUCLEOTIDE SEQUENCE [LARGE SCALE GENOMIC DNA]</scope>
    <source>
        <strain evidence="2 3">NCTC10719</strain>
    </source>
</reference>
<dbReference type="InterPro" id="IPR001387">
    <property type="entry name" value="Cro/C1-type_HTH"/>
</dbReference>
<dbReference type="Pfam" id="PF13443">
    <property type="entry name" value="HTH_26"/>
    <property type="match status" value="1"/>
</dbReference>
<dbReference type="Gene3D" id="1.10.260.40">
    <property type="entry name" value="lambda repressor-like DNA-binding domains"/>
    <property type="match status" value="1"/>
</dbReference>
<protein>
    <submittedName>
        <fullName evidence="2">Helix-turn-helix protein</fullName>
    </submittedName>
</protein>
<dbReference type="AlphaFoldDB" id="A0A2X2Y8A0"/>
<feature type="domain" description="HTH cro/C1-type" evidence="1">
    <location>
        <begin position="28"/>
        <end position="85"/>
    </location>
</feature>
<dbReference type="GO" id="GO:0003677">
    <property type="term" value="F:DNA binding"/>
    <property type="evidence" value="ECO:0007669"/>
    <property type="project" value="InterPro"/>
</dbReference>
<sequence>MKERYFKENLEDKKSYIYKNRKIIGENVKKIIGQNGYTKSSFCKLSGISRPTLDKVINGSIDSSTTLKTHICKILNVLDLSLEDLINFNSEVYEKDNFKIAASNSAPKDYEMSSEAKEVFEIIYDLVSLCEIYK</sequence>
<dbReference type="PROSITE" id="PS50943">
    <property type="entry name" value="HTH_CROC1"/>
    <property type="match status" value="1"/>
</dbReference>
<name>A0A2X2Y8A0_CLOPF</name>
<dbReference type="Proteomes" id="UP000249986">
    <property type="component" value="Unassembled WGS sequence"/>
</dbReference>
<proteinExistence type="predicted"/>
<gene>
    <name evidence="2" type="ORF">NCTC10719_02331</name>
</gene>